<organism evidence="3 4">
    <name type="scientific">Aphanomyces stellatus</name>
    <dbReference type="NCBI Taxonomy" id="120398"/>
    <lineage>
        <taxon>Eukaryota</taxon>
        <taxon>Sar</taxon>
        <taxon>Stramenopiles</taxon>
        <taxon>Oomycota</taxon>
        <taxon>Saprolegniomycetes</taxon>
        <taxon>Saprolegniales</taxon>
        <taxon>Verrucalvaceae</taxon>
        <taxon>Aphanomyces</taxon>
    </lineage>
</organism>
<name>A0A485LJD0_9STRA</name>
<dbReference type="Proteomes" id="UP000332933">
    <property type="component" value="Unassembled WGS sequence"/>
</dbReference>
<feature type="transmembrane region" description="Helical" evidence="1">
    <location>
        <begin position="232"/>
        <end position="252"/>
    </location>
</feature>
<feature type="transmembrane region" description="Helical" evidence="1">
    <location>
        <begin position="7"/>
        <end position="27"/>
    </location>
</feature>
<sequence length="288" mass="31561">MAPRGPSVAQDVAGIGISLAIVFAIAIPHNLTLYAAVAFGVNWLSALLYAIPRQSETFYDLTGAATFVTLSLLVTAVHAATSTWRSLVASALVLVWSIRLGSFLFERIHATGVDKRFTHIRTSPTTFFMAWTMQGLWNFCTILPVLLLHTASSTTRSSAVVATDVLGLTLWAVGFAVEVTADLQKKAFRANRTFITTGLWRFSRHPNYFGEILLWVGVVVLCAPQYATWSERAVSCASPLLVATLLLFVSGIPMLERLADKKWGAEAAYQAYKRRTSILVPWFPTTSS</sequence>
<dbReference type="EMBL" id="CAADRA010007018">
    <property type="protein sequence ID" value="VFT98339.1"/>
    <property type="molecule type" value="Genomic_DNA"/>
</dbReference>
<feature type="transmembrane region" description="Helical" evidence="1">
    <location>
        <begin position="208"/>
        <end position="226"/>
    </location>
</feature>
<protein>
    <submittedName>
        <fullName evidence="3">Aste57867_21670 protein</fullName>
    </submittedName>
</protein>
<keyword evidence="4" id="KW-1185">Reference proteome</keyword>
<accession>A0A485LJD0</accession>
<feature type="transmembrane region" description="Helical" evidence="1">
    <location>
        <begin position="58"/>
        <end position="80"/>
    </location>
</feature>
<dbReference type="OrthoDB" id="201504at2759"/>
<dbReference type="Pfam" id="PF06966">
    <property type="entry name" value="DUF1295"/>
    <property type="match status" value="1"/>
</dbReference>
<reference evidence="3 4" key="1">
    <citation type="submission" date="2019-03" db="EMBL/GenBank/DDBJ databases">
        <authorList>
            <person name="Gaulin E."/>
            <person name="Dumas B."/>
        </authorList>
    </citation>
    <scope>NUCLEOTIDE SEQUENCE [LARGE SCALE GENOMIC DNA]</scope>
    <source>
        <strain evidence="3">CBS 568.67</strain>
    </source>
</reference>
<proteinExistence type="predicted"/>
<keyword evidence="1" id="KW-1133">Transmembrane helix</keyword>
<evidence type="ECO:0000313" key="4">
    <source>
        <dbReference type="Proteomes" id="UP000332933"/>
    </source>
</evidence>
<dbReference type="InterPro" id="IPR010721">
    <property type="entry name" value="UstE-like"/>
</dbReference>
<keyword evidence="1" id="KW-0472">Membrane</keyword>
<feature type="transmembrane region" description="Helical" evidence="1">
    <location>
        <begin position="159"/>
        <end position="179"/>
    </location>
</feature>
<gene>
    <name evidence="3" type="primary">Aste57867_21670</name>
    <name evidence="2" type="ORF">As57867_021601</name>
    <name evidence="3" type="ORF">ASTE57867_21670</name>
</gene>
<dbReference type="Gene3D" id="1.20.120.1630">
    <property type="match status" value="1"/>
</dbReference>
<evidence type="ECO:0000313" key="3">
    <source>
        <dbReference type="EMBL" id="VFT98339.1"/>
    </source>
</evidence>
<dbReference type="EMBL" id="VJMH01006992">
    <property type="protein sequence ID" value="KAF0686540.1"/>
    <property type="molecule type" value="Genomic_DNA"/>
</dbReference>
<feature type="transmembrane region" description="Helical" evidence="1">
    <location>
        <begin position="86"/>
        <end position="105"/>
    </location>
</feature>
<dbReference type="AlphaFoldDB" id="A0A485LJD0"/>
<reference evidence="2" key="2">
    <citation type="submission" date="2019-06" db="EMBL/GenBank/DDBJ databases">
        <title>Genomics analysis of Aphanomyces spp. identifies a new class of oomycete effector associated with host adaptation.</title>
        <authorList>
            <person name="Gaulin E."/>
        </authorList>
    </citation>
    <scope>NUCLEOTIDE SEQUENCE</scope>
    <source>
        <strain evidence="2">CBS 578.67</strain>
    </source>
</reference>
<evidence type="ECO:0000313" key="2">
    <source>
        <dbReference type="EMBL" id="KAF0686540.1"/>
    </source>
</evidence>
<dbReference type="PROSITE" id="PS50244">
    <property type="entry name" value="S5A_REDUCTASE"/>
    <property type="match status" value="1"/>
</dbReference>
<feature type="transmembrane region" description="Helical" evidence="1">
    <location>
        <begin position="33"/>
        <end position="51"/>
    </location>
</feature>
<keyword evidence="1" id="KW-0812">Transmembrane</keyword>
<dbReference type="PANTHER" id="PTHR32251:SF17">
    <property type="entry name" value="STEROID 5-ALPHA REDUCTASE C-TERMINAL DOMAIN-CONTAINING PROTEIN"/>
    <property type="match status" value="1"/>
</dbReference>
<evidence type="ECO:0000256" key="1">
    <source>
        <dbReference type="SAM" id="Phobius"/>
    </source>
</evidence>
<feature type="transmembrane region" description="Helical" evidence="1">
    <location>
        <begin position="126"/>
        <end position="147"/>
    </location>
</feature>
<dbReference type="GO" id="GO:0016020">
    <property type="term" value="C:membrane"/>
    <property type="evidence" value="ECO:0007669"/>
    <property type="project" value="TreeGrafter"/>
</dbReference>
<dbReference type="PANTHER" id="PTHR32251">
    <property type="entry name" value="3-OXO-5-ALPHA-STEROID 4-DEHYDROGENASE"/>
    <property type="match status" value="1"/>
</dbReference>